<dbReference type="InterPro" id="IPR036641">
    <property type="entry name" value="HPT_dom_sf"/>
</dbReference>
<protein>
    <recommendedName>
        <fullName evidence="4">Chemotaxis protein CheA</fullName>
        <ecNumber evidence="3">2.7.13.3</ecNumber>
    </recommendedName>
</protein>
<dbReference type="Pfam" id="PF01627">
    <property type="entry name" value="Hpt"/>
    <property type="match status" value="1"/>
</dbReference>
<dbReference type="SMART" id="SM01231">
    <property type="entry name" value="H-kinase_dim"/>
    <property type="match status" value="1"/>
</dbReference>
<dbReference type="SUPFAM" id="SSF55874">
    <property type="entry name" value="ATPase domain of HSP90 chaperone/DNA topoisomerase II/histidine kinase"/>
    <property type="match status" value="1"/>
</dbReference>
<evidence type="ECO:0000256" key="5">
    <source>
        <dbReference type="ARBA" id="ARBA00022490"/>
    </source>
</evidence>
<dbReference type="SUPFAM" id="SSF47226">
    <property type="entry name" value="Histidine-containing phosphotransfer domain, HPT domain"/>
    <property type="match status" value="1"/>
</dbReference>
<proteinExistence type="predicted"/>
<keyword evidence="9" id="KW-0547">Nucleotide-binding</keyword>
<name>A0A0J1FQW2_9FIRM</name>
<keyword evidence="19" id="KW-1185">Reference proteome</keyword>
<feature type="domain" description="CheW-like" evidence="16">
    <location>
        <begin position="559"/>
        <end position="694"/>
    </location>
</feature>
<evidence type="ECO:0000256" key="7">
    <source>
        <dbReference type="ARBA" id="ARBA00022553"/>
    </source>
</evidence>
<feature type="domain" description="HPt" evidence="17">
    <location>
        <begin position="3"/>
        <end position="110"/>
    </location>
</feature>
<dbReference type="Gene3D" id="2.30.30.40">
    <property type="entry name" value="SH3 Domains"/>
    <property type="match status" value="1"/>
</dbReference>
<dbReference type="InterPro" id="IPR010808">
    <property type="entry name" value="CheA_P2-bd"/>
</dbReference>
<evidence type="ECO:0000256" key="6">
    <source>
        <dbReference type="ARBA" id="ARBA00022500"/>
    </source>
</evidence>
<dbReference type="SMART" id="SM00387">
    <property type="entry name" value="HATPase_c"/>
    <property type="match status" value="1"/>
</dbReference>
<dbReference type="PANTHER" id="PTHR43395:SF10">
    <property type="entry name" value="CHEMOTAXIS PROTEIN CHEA"/>
    <property type="match status" value="1"/>
</dbReference>
<dbReference type="InterPro" id="IPR003594">
    <property type="entry name" value="HATPase_dom"/>
</dbReference>
<dbReference type="InterPro" id="IPR051315">
    <property type="entry name" value="Bact_Chemotaxis_CheA"/>
</dbReference>
<evidence type="ECO:0000259" key="17">
    <source>
        <dbReference type="PROSITE" id="PS50894"/>
    </source>
</evidence>
<dbReference type="InterPro" id="IPR035891">
    <property type="entry name" value="CheY-binding_CheA"/>
</dbReference>
<dbReference type="InterPro" id="IPR008207">
    <property type="entry name" value="Sig_transdc_His_kin_Hpt_dom"/>
</dbReference>
<evidence type="ECO:0000256" key="4">
    <source>
        <dbReference type="ARBA" id="ARBA00021495"/>
    </source>
</evidence>
<dbReference type="CDD" id="cd00088">
    <property type="entry name" value="HPT"/>
    <property type="match status" value="1"/>
</dbReference>
<dbReference type="Pfam" id="PF07194">
    <property type="entry name" value="P2"/>
    <property type="match status" value="1"/>
</dbReference>
<evidence type="ECO:0000256" key="12">
    <source>
        <dbReference type="ARBA" id="ARBA00023012"/>
    </source>
</evidence>
<evidence type="ECO:0000256" key="10">
    <source>
        <dbReference type="ARBA" id="ARBA00022777"/>
    </source>
</evidence>
<dbReference type="InterPro" id="IPR004358">
    <property type="entry name" value="Sig_transdc_His_kin-like_C"/>
</dbReference>
<dbReference type="InterPro" id="IPR037006">
    <property type="entry name" value="CheA-like_homodim_sf"/>
</dbReference>
<evidence type="ECO:0000259" key="15">
    <source>
        <dbReference type="PROSITE" id="PS50109"/>
    </source>
</evidence>
<dbReference type="SMART" id="SM00260">
    <property type="entry name" value="CheW"/>
    <property type="match status" value="1"/>
</dbReference>
<evidence type="ECO:0000256" key="14">
    <source>
        <dbReference type="PROSITE-ProRule" id="PRU00110"/>
    </source>
</evidence>
<dbReference type="InterPro" id="IPR036890">
    <property type="entry name" value="HATPase_C_sf"/>
</dbReference>
<dbReference type="PROSITE" id="PS50851">
    <property type="entry name" value="CHEW"/>
    <property type="match status" value="1"/>
</dbReference>
<keyword evidence="11" id="KW-0067">ATP-binding</keyword>
<comment type="subcellular location">
    <subcellularLocation>
        <location evidence="2">Cytoplasm</location>
    </subcellularLocation>
</comment>
<dbReference type="Pfam" id="PF02518">
    <property type="entry name" value="HATPase_c"/>
    <property type="match status" value="1"/>
</dbReference>
<comment type="function">
    <text evidence="13">Involved in the transmission of sensory signals from the chemoreceptors to the flagellar motors. CheA is autophosphorylated; it can transfer its phosphate group to either CheB or CheY.</text>
</comment>
<dbReference type="PANTHER" id="PTHR43395">
    <property type="entry name" value="SENSOR HISTIDINE KINASE CHEA"/>
    <property type="match status" value="1"/>
</dbReference>
<dbReference type="InterPro" id="IPR036097">
    <property type="entry name" value="HisK_dim/P_sf"/>
</dbReference>
<dbReference type="InterPro" id="IPR004105">
    <property type="entry name" value="CheA-like_dim"/>
</dbReference>
<evidence type="ECO:0000256" key="2">
    <source>
        <dbReference type="ARBA" id="ARBA00004496"/>
    </source>
</evidence>
<dbReference type="CDD" id="cd00731">
    <property type="entry name" value="CheA_reg"/>
    <property type="match status" value="1"/>
</dbReference>
<evidence type="ECO:0000256" key="8">
    <source>
        <dbReference type="ARBA" id="ARBA00022679"/>
    </source>
</evidence>
<sequence>MTNERINEPMLELFIFETTQLVEQLEQILITTEKNASFTTEQINEIFRIMHTIKGSSAMMLFNNIAALAHALEDLFFFLREEKPQGVNFSEIIDLVFNGLDFINVELLKLTNGDEVDGEASRLIEQLHGYLLSLKGDQLVQENLQSESDSFIPQQFYISKSKQSGIEGQFENAFQATIYFEENCGMENLRAFGVVNELEGQLEEFYHLPQNIEDDESIPEILTEGFRLFIKTNHSDEEVRDLLQQTMFLKELTLKGIDDLETAFCPFRNELTPTELRGGNSLNSLMTLDQAERDPTKGKPAASAQNHQSIINVSVAKLDKLMDLVGEMVIAEAMVTQNPDLKGLDLQNFQKAARQLNKITTELQDIVMSVRMVPLAGTFQKMNRTVRDMCKKLNKEVSLKLIGEETEVDKNIIEHIADPLMHLIRNSIDHGIEEPHIREAKGKSRSGTIVLEAKNAGSDVLVSIRDDGQGFNKEKILAKAFKHNLLPPNFEELSNKEIYQLIFLPGFSTNESVTEFSGRGVGMDVVSSNISAVGGSVTADSIPEEGATITLKIPLTLAIIDGMTVKVGNARYTIPTISVKESFKPKLSDIIVDPDQREMLMVRGHCYPVLRLHQFYRVKTEIIELIKGMIVMVEQEGKTLCLFVDELVGQQQVVVKALPTYIKTLKEIPGLAGCTLLGDGSISLILDIPGLISY</sequence>
<comment type="caution">
    <text evidence="18">The sequence shown here is derived from an EMBL/GenBank/DDBJ whole genome shotgun (WGS) entry which is preliminary data.</text>
</comment>
<dbReference type="Pfam" id="PF01584">
    <property type="entry name" value="CheW"/>
    <property type="match status" value="1"/>
</dbReference>
<keyword evidence="8 18" id="KW-0808">Transferase</keyword>
<dbReference type="Gene3D" id="3.30.565.10">
    <property type="entry name" value="Histidine kinase-like ATPase, C-terminal domain"/>
    <property type="match status" value="1"/>
</dbReference>
<dbReference type="FunFam" id="3.30.565.10:FF:000016">
    <property type="entry name" value="Chemotaxis protein CheA, putative"/>
    <property type="match status" value="1"/>
</dbReference>
<dbReference type="InterPro" id="IPR036061">
    <property type="entry name" value="CheW-like_dom_sf"/>
</dbReference>
<dbReference type="SUPFAM" id="SSF47384">
    <property type="entry name" value="Homodimeric domain of signal transducing histidine kinase"/>
    <property type="match status" value="1"/>
</dbReference>
<keyword evidence="5" id="KW-0963">Cytoplasm</keyword>
<keyword evidence="10" id="KW-0418">Kinase</keyword>
<dbReference type="GO" id="GO:0005524">
    <property type="term" value="F:ATP binding"/>
    <property type="evidence" value="ECO:0007669"/>
    <property type="project" value="UniProtKB-KW"/>
</dbReference>
<dbReference type="EMBL" id="LDZY01000008">
    <property type="protein sequence ID" value="KLU65368.1"/>
    <property type="molecule type" value="Genomic_DNA"/>
</dbReference>
<keyword evidence="6" id="KW-0145">Chemotaxis</keyword>
<evidence type="ECO:0000256" key="13">
    <source>
        <dbReference type="ARBA" id="ARBA00035100"/>
    </source>
</evidence>
<reference evidence="18 19" key="1">
    <citation type="submission" date="2015-06" db="EMBL/GenBank/DDBJ databases">
        <title>Draft genome of the moderately acidophilic sulfate reducer Candidatus Desulfosporosinus acididurans strain M1.</title>
        <authorList>
            <person name="Poehlein A."/>
            <person name="Petzsch P."/>
            <person name="Johnson B.D."/>
            <person name="Schloemann M."/>
            <person name="Daniel R."/>
            <person name="Muehling M."/>
        </authorList>
    </citation>
    <scope>NUCLEOTIDE SEQUENCE [LARGE SCALE GENOMIC DNA]</scope>
    <source>
        <strain evidence="18 19">M1</strain>
    </source>
</reference>
<keyword evidence="7 14" id="KW-0597">Phosphoprotein</keyword>
<dbReference type="GO" id="GO:0005737">
    <property type="term" value="C:cytoplasm"/>
    <property type="evidence" value="ECO:0007669"/>
    <property type="project" value="UniProtKB-SubCell"/>
</dbReference>
<evidence type="ECO:0000256" key="1">
    <source>
        <dbReference type="ARBA" id="ARBA00000085"/>
    </source>
</evidence>
<accession>A0A0J1FQW2</accession>
<dbReference type="SUPFAM" id="SSF50341">
    <property type="entry name" value="CheW-like"/>
    <property type="match status" value="1"/>
</dbReference>
<evidence type="ECO:0000313" key="18">
    <source>
        <dbReference type="EMBL" id="KLU65368.1"/>
    </source>
</evidence>
<comment type="catalytic activity">
    <reaction evidence="1">
        <text>ATP + protein L-histidine = ADP + protein N-phospho-L-histidine.</text>
        <dbReference type="EC" id="2.7.13.3"/>
    </reaction>
</comment>
<dbReference type="PROSITE" id="PS50109">
    <property type="entry name" value="HIS_KIN"/>
    <property type="match status" value="1"/>
</dbReference>
<evidence type="ECO:0000256" key="11">
    <source>
        <dbReference type="ARBA" id="ARBA00022840"/>
    </source>
</evidence>
<dbReference type="AlphaFoldDB" id="A0A0J1FQW2"/>
<evidence type="ECO:0000256" key="9">
    <source>
        <dbReference type="ARBA" id="ARBA00022741"/>
    </source>
</evidence>
<dbReference type="Pfam" id="PF02895">
    <property type="entry name" value="H-kinase_dim"/>
    <property type="match status" value="1"/>
</dbReference>
<evidence type="ECO:0000259" key="16">
    <source>
        <dbReference type="PROSITE" id="PS50851"/>
    </source>
</evidence>
<dbReference type="Proteomes" id="UP000036356">
    <property type="component" value="Unassembled WGS sequence"/>
</dbReference>
<dbReference type="SUPFAM" id="SSF55052">
    <property type="entry name" value="CheY-binding domain of CheA"/>
    <property type="match status" value="1"/>
</dbReference>
<dbReference type="Gene3D" id="1.20.120.160">
    <property type="entry name" value="HPT domain"/>
    <property type="match status" value="1"/>
</dbReference>
<dbReference type="SMART" id="SM00073">
    <property type="entry name" value="HPT"/>
    <property type="match status" value="1"/>
</dbReference>
<dbReference type="PROSITE" id="PS50894">
    <property type="entry name" value="HPT"/>
    <property type="match status" value="1"/>
</dbReference>
<organism evidence="18 19">
    <name type="scientific">Desulfosporosinus acididurans</name>
    <dbReference type="NCBI Taxonomy" id="476652"/>
    <lineage>
        <taxon>Bacteria</taxon>
        <taxon>Bacillati</taxon>
        <taxon>Bacillota</taxon>
        <taxon>Clostridia</taxon>
        <taxon>Eubacteriales</taxon>
        <taxon>Desulfitobacteriaceae</taxon>
        <taxon>Desulfosporosinus</taxon>
    </lineage>
</organism>
<feature type="modified residue" description="Phosphohistidine" evidence="14">
    <location>
        <position position="51"/>
    </location>
</feature>
<feature type="domain" description="Histidine kinase" evidence="15">
    <location>
        <begin position="353"/>
        <end position="557"/>
    </location>
</feature>
<evidence type="ECO:0000313" key="19">
    <source>
        <dbReference type="Proteomes" id="UP000036356"/>
    </source>
</evidence>
<dbReference type="InterPro" id="IPR002545">
    <property type="entry name" value="CheW-lke_dom"/>
</dbReference>
<dbReference type="GO" id="GO:0000155">
    <property type="term" value="F:phosphorelay sensor kinase activity"/>
    <property type="evidence" value="ECO:0007669"/>
    <property type="project" value="InterPro"/>
</dbReference>
<keyword evidence="12" id="KW-0902">Two-component regulatory system</keyword>
<gene>
    <name evidence="18" type="primary">cheA_1</name>
    <name evidence="18" type="ORF">DEAC_c25050</name>
</gene>
<dbReference type="EC" id="2.7.13.3" evidence="3"/>
<evidence type="ECO:0000256" key="3">
    <source>
        <dbReference type="ARBA" id="ARBA00012438"/>
    </source>
</evidence>
<dbReference type="PRINTS" id="PR00344">
    <property type="entry name" value="BCTRLSENSOR"/>
</dbReference>
<dbReference type="RefSeq" id="WP_047810348.1">
    <property type="nucleotide sequence ID" value="NZ_LDZY01000008.1"/>
</dbReference>
<dbReference type="STRING" id="476652.DEAC_c25050"/>
<dbReference type="GO" id="GO:0006935">
    <property type="term" value="P:chemotaxis"/>
    <property type="evidence" value="ECO:0007669"/>
    <property type="project" value="UniProtKB-KW"/>
</dbReference>
<dbReference type="Gene3D" id="1.10.287.560">
    <property type="entry name" value="Histidine kinase CheA-like, homodimeric domain"/>
    <property type="match status" value="1"/>
</dbReference>
<dbReference type="PATRIC" id="fig|476652.3.peg.2618"/>
<dbReference type="InterPro" id="IPR005467">
    <property type="entry name" value="His_kinase_dom"/>
</dbReference>